<gene>
    <name evidence="3" type="ORF">O0R46_04785</name>
</gene>
<feature type="domain" description="GIY-YIG" evidence="2">
    <location>
        <begin position="1"/>
        <end position="75"/>
    </location>
</feature>
<dbReference type="Pfam" id="PF01541">
    <property type="entry name" value="GIY-YIG"/>
    <property type="match status" value="1"/>
</dbReference>
<name>A0ABY7JV42_9FIRM</name>
<dbReference type="EMBL" id="CP114052">
    <property type="protein sequence ID" value="WAW15855.1"/>
    <property type="molecule type" value="Genomic_DNA"/>
</dbReference>
<dbReference type="InterPro" id="IPR035901">
    <property type="entry name" value="GIY-YIG_endonuc_sf"/>
</dbReference>
<dbReference type="PANTHER" id="PTHR34477">
    <property type="entry name" value="UPF0213 PROTEIN YHBQ"/>
    <property type="match status" value="1"/>
</dbReference>
<proteinExistence type="inferred from homology"/>
<dbReference type="SMART" id="SM00465">
    <property type="entry name" value="GIYc"/>
    <property type="match status" value="1"/>
</dbReference>
<keyword evidence="4" id="KW-1185">Reference proteome</keyword>
<dbReference type="PANTHER" id="PTHR34477:SF1">
    <property type="entry name" value="UPF0213 PROTEIN YHBQ"/>
    <property type="match status" value="1"/>
</dbReference>
<accession>A0ABY7JV42</accession>
<dbReference type="Gene3D" id="3.40.1440.10">
    <property type="entry name" value="GIY-YIG endonuclease"/>
    <property type="match status" value="1"/>
</dbReference>
<dbReference type="CDD" id="cd10456">
    <property type="entry name" value="GIY-YIG_UPF0213"/>
    <property type="match status" value="1"/>
</dbReference>
<dbReference type="Proteomes" id="UP001164187">
    <property type="component" value="Chromosome"/>
</dbReference>
<dbReference type="SUPFAM" id="SSF82771">
    <property type="entry name" value="GIY-YIG endonuclease"/>
    <property type="match status" value="1"/>
</dbReference>
<sequence length="97" mass="11422">MMYTYIIRCKDMSLYCGYTSDIDRRFKEHASKIGAKYTRAKGVLRLEMYIKTDTKSSAMKLEYYIKKLSKNQKEKLIYGDDSLLINSCVDILDIIRL</sequence>
<evidence type="ECO:0000313" key="4">
    <source>
        <dbReference type="Proteomes" id="UP001164187"/>
    </source>
</evidence>
<protein>
    <submittedName>
        <fullName evidence="3">GIY-YIG nuclease family protein</fullName>
    </submittedName>
</protein>
<evidence type="ECO:0000313" key="3">
    <source>
        <dbReference type="EMBL" id="WAW15855.1"/>
    </source>
</evidence>
<comment type="similarity">
    <text evidence="1">Belongs to the UPF0213 family.</text>
</comment>
<reference evidence="3" key="1">
    <citation type="submission" date="2022-12" db="EMBL/GenBank/DDBJ databases">
        <title>Peptostreptococcus.</title>
        <authorList>
            <person name="Lee S.H."/>
        </authorList>
    </citation>
    <scope>NUCLEOTIDE SEQUENCE</scope>
    <source>
        <strain evidence="3">CBA3647</strain>
    </source>
</reference>
<organism evidence="3 4">
    <name type="scientific">Peptostreptococcus equinus</name>
    <dbReference type="NCBI Taxonomy" id="3003601"/>
    <lineage>
        <taxon>Bacteria</taxon>
        <taxon>Bacillati</taxon>
        <taxon>Bacillota</taxon>
        <taxon>Clostridia</taxon>
        <taxon>Peptostreptococcales</taxon>
        <taxon>Peptostreptococcaceae</taxon>
        <taxon>Peptostreptococcus</taxon>
    </lineage>
</organism>
<evidence type="ECO:0000256" key="1">
    <source>
        <dbReference type="ARBA" id="ARBA00007435"/>
    </source>
</evidence>
<evidence type="ECO:0000259" key="2">
    <source>
        <dbReference type="PROSITE" id="PS50164"/>
    </source>
</evidence>
<dbReference type="InterPro" id="IPR050190">
    <property type="entry name" value="UPF0213_domain"/>
</dbReference>
<dbReference type="PROSITE" id="PS50164">
    <property type="entry name" value="GIY_YIG"/>
    <property type="match status" value="1"/>
</dbReference>
<dbReference type="InterPro" id="IPR000305">
    <property type="entry name" value="GIY-YIG_endonuc"/>
</dbReference>